<keyword evidence="2 5" id="KW-0812">Transmembrane</keyword>
<organism evidence="7 8">
    <name type="scientific">Rhodospira trueperi</name>
    <dbReference type="NCBI Taxonomy" id="69960"/>
    <lineage>
        <taxon>Bacteria</taxon>
        <taxon>Pseudomonadati</taxon>
        <taxon>Pseudomonadota</taxon>
        <taxon>Alphaproteobacteria</taxon>
        <taxon>Rhodospirillales</taxon>
        <taxon>Rhodospirillaceae</taxon>
        <taxon>Rhodospira</taxon>
    </lineage>
</organism>
<feature type="transmembrane region" description="Helical" evidence="5">
    <location>
        <begin position="158"/>
        <end position="179"/>
    </location>
</feature>
<feature type="transmembrane region" description="Helical" evidence="5">
    <location>
        <begin position="35"/>
        <end position="57"/>
    </location>
</feature>
<dbReference type="GO" id="GO:0016020">
    <property type="term" value="C:membrane"/>
    <property type="evidence" value="ECO:0007669"/>
    <property type="project" value="UniProtKB-SubCell"/>
</dbReference>
<protein>
    <submittedName>
        <fullName evidence="7">NnrU protein</fullName>
    </submittedName>
</protein>
<dbReference type="Proteomes" id="UP000199412">
    <property type="component" value="Unassembled WGS sequence"/>
</dbReference>
<feature type="transmembrane region" description="Helical" evidence="5">
    <location>
        <begin position="69"/>
        <end position="90"/>
    </location>
</feature>
<sequence>MTILAVGILVFFLTHVVPTNPVLRERLVGRFGEKAYKTGFSVSSLIGLALIIYGFSVAPRMPGYAMPEWGVYVPMVAVPVAFILVLAAYIPCNIARWTWHPMTLGVLLWAVAHLMASPYAASGLLFGSFALYSGFNLLGQFARVQDDPLPKQPVGKDIVVIFLGLSLSIIMTVSHIFLFGRSALPWLFEGHGTGLPALPG</sequence>
<evidence type="ECO:0000313" key="7">
    <source>
        <dbReference type="EMBL" id="SDD78449.1"/>
    </source>
</evidence>
<accession>A0A1G6XJS7</accession>
<keyword evidence="8" id="KW-1185">Reference proteome</keyword>
<evidence type="ECO:0000256" key="1">
    <source>
        <dbReference type="ARBA" id="ARBA00004141"/>
    </source>
</evidence>
<dbReference type="InterPro" id="IPR009915">
    <property type="entry name" value="NnrU_dom"/>
</dbReference>
<evidence type="ECO:0000259" key="6">
    <source>
        <dbReference type="Pfam" id="PF07298"/>
    </source>
</evidence>
<reference evidence="7 8" key="1">
    <citation type="submission" date="2016-10" db="EMBL/GenBank/DDBJ databases">
        <authorList>
            <person name="de Groot N.N."/>
        </authorList>
    </citation>
    <scope>NUCLEOTIDE SEQUENCE [LARGE SCALE GENOMIC DNA]</scope>
    <source>
        <strain evidence="7 8">ATCC 700224</strain>
    </source>
</reference>
<dbReference type="Pfam" id="PF07298">
    <property type="entry name" value="NnrU"/>
    <property type="match status" value="1"/>
</dbReference>
<evidence type="ECO:0000256" key="2">
    <source>
        <dbReference type="ARBA" id="ARBA00022692"/>
    </source>
</evidence>
<evidence type="ECO:0000256" key="4">
    <source>
        <dbReference type="ARBA" id="ARBA00023136"/>
    </source>
</evidence>
<evidence type="ECO:0000256" key="3">
    <source>
        <dbReference type="ARBA" id="ARBA00022989"/>
    </source>
</evidence>
<evidence type="ECO:0000256" key="5">
    <source>
        <dbReference type="SAM" id="Phobius"/>
    </source>
</evidence>
<dbReference type="RefSeq" id="WP_092781605.1">
    <property type="nucleotide sequence ID" value="NZ_FNAP01000001.1"/>
</dbReference>
<dbReference type="AlphaFoldDB" id="A0A1G6XJS7"/>
<gene>
    <name evidence="7" type="ORF">SAMN05421720_101531</name>
</gene>
<comment type="subcellular location">
    <subcellularLocation>
        <location evidence="1">Membrane</location>
        <topology evidence="1">Multi-pass membrane protein</topology>
    </subcellularLocation>
</comment>
<dbReference type="OrthoDB" id="5293641at2"/>
<evidence type="ECO:0000313" key="8">
    <source>
        <dbReference type="Proteomes" id="UP000199412"/>
    </source>
</evidence>
<dbReference type="EMBL" id="FNAP01000001">
    <property type="protein sequence ID" value="SDD78449.1"/>
    <property type="molecule type" value="Genomic_DNA"/>
</dbReference>
<keyword evidence="3 5" id="KW-1133">Transmembrane helix</keyword>
<feature type="domain" description="NnrU" evidence="6">
    <location>
        <begin position="3"/>
        <end position="181"/>
    </location>
</feature>
<name>A0A1G6XJS7_9PROT</name>
<keyword evidence="4 5" id="KW-0472">Membrane</keyword>
<proteinExistence type="predicted"/>